<keyword evidence="4 7" id="KW-0812">Transmembrane</keyword>
<feature type="transmembrane region" description="Helical" evidence="7">
    <location>
        <begin position="490"/>
        <end position="510"/>
    </location>
</feature>
<feature type="transmembrane region" description="Helical" evidence="7">
    <location>
        <begin position="282"/>
        <end position="302"/>
    </location>
</feature>
<keyword evidence="6 7" id="KW-0472">Membrane</keyword>
<evidence type="ECO:0000256" key="6">
    <source>
        <dbReference type="ARBA" id="ARBA00023136"/>
    </source>
</evidence>
<reference evidence="8 9" key="1">
    <citation type="journal article" date="2024" name="BMC Genomics">
        <title>De novo assembly and annotation of Popillia japonica's genome with initial clues to its potential as an invasive pest.</title>
        <authorList>
            <person name="Cucini C."/>
            <person name="Boschi S."/>
            <person name="Funari R."/>
            <person name="Cardaioli E."/>
            <person name="Iannotti N."/>
            <person name="Marturano G."/>
            <person name="Paoli F."/>
            <person name="Bruttini M."/>
            <person name="Carapelli A."/>
            <person name="Frati F."/>
            <person name="Nardi F."/>
        </authorList>
    </citation>
    <scope>NUCLEOTIDE SEQUENCE [LARGE SCALE GENOMIC DNA]</scope>
    <source>
        <strain evidence="8">DMR45628</strain>
    </source>
</reference>
<evidence type="ECO:0000256" key="2">
    <source>
        <dbReference type="ARBA" id="ARBA00008789"/>
    </source>
</evidence>
<dbReference type="GO" id="GO:0070782">
    <property type="term" value="P:phosphatidylserine exposure on apoptotic cell surface"/>
    <property type="evidence" value="ECO:0007669"/>
    <property type="project" value="TreeGrafter"/>
</dbReference>
<sequence length="560" mass="64038">MMETSLNYPDNVAQPCTRPCNCEGGLRIWLRTTTHWCSVYVFPLVWYGVDLTLDLRFVDETISVKLCIIVRVISLLVGVVYLTNLSPASRDNQYHGTINDDPFNNNKQILSISPKFKINGSDAVPTTKSKLNSNEQTFTPRKRNILKQCVDYLGERIPIMWYIIMLCKACSSRMPNKSQYVSDKSLIQITENFLESAAQATILAYVILKKWNRVVIGDTVLRIASVCVLCYSIVSYRQAIRKEQNLPQLKFGWKIMFWLLNLCQIGPRIVLLSVFAYKFPCWFGLGISSHFCIMFITLCVTAKYPQDIFPTQCDLYLDKESLVEYWNSNEIVCVWICAGVKVISFIVGIVYLTHLPPVANDNDGNGTAANNEPLISANDNDRDGAPLNNETLNIIEETSFISSAANNIDIDDRLNTNEQSSYTLWLDYLGKSVPIIWYFKMLWKACPRSMPNKRQYVLNLVLIQTTENFLENVPQSTISIYIILKTWNSVVFRTILIRTISICAVCWSTVTYRQAILKKLEISHLTFGWKIWLWIFSLCQIGTRIILLNIPKTSSQLSVV</sequence>
<feature type="transmembrane region" description="Helical" evidence="7">
    <location>
        <begin position="255"/>
        <end position="276"/>
    </location>
</feature>
<feature type="transmembrane region" description="Helical" evidence="7">
    <location>
        <begin position="531"/>
        <end position="550"/>
    </location>
</feature>
<evidence type="ECO:0000313" key="8">
    <source>
        <dbReference type="EMBL" id="KAK9746960.1"/>
    </source>
</evidence>
<dbReference type="InterPro" id="IPR050895">
    <property type="entry name" value="XK-related_scramblase"/>
</dbReference>
<evidence type="ECO:0000256" key="3">
    <source>
        <dbReference type="ARBA" id="ARBA00022475"/>
    </source>
</evidence>
<evidence type="ECO:0000313" key="9">
    <source>
        <dbReference type="Proteomes" id="UP001458880"/>
    </source>
</evidence>
<dbReference type="EMBL" id="JASPKY010000035">
    <property type="protein sequence ID" value="KAK9746960.1"/>
    <property type="molecule type" value="Genomic_DNA"/>
</dbReference>
<name>A0AAW1MLP6_POPJA</name>
<evidence type="ECO:0000256" key="5">
    <source>
        <dbReference type="ARBA" id="ARBA00022989"/>
    </source>
</evidence>
<feature type="transmembrane region" description="Helical" evidence="7">
    <location>
        <begin position="62"/>
        <end position="82"/>
    </location>
</feature>
<dbReference type="GO" id="GO:0043652">
    <property type="term" value="P:engulfment of apoptotic cell"/>
    <property type="evidence" value="ECO:0007669"/>
    <property type="project" value="TreeGrafter"/>
</dbReference>
<dbReference type="PANTHER" id="PTHR16024">
    <property type="entry name" value="XK-RELATED PROTEIN"/>
    <property type="match status" value="1"/>
</dbReference>
<comment type="caution">
    <text evidence="8">The sequence shown here is derived from an EMBL/GenBank/DDBJ whole genome shotgun (WGS) entry which is preliminary data.</text>
</comment>
<dbReference type="Pfam" id="PF09815">
    <property type="entry name" value="XK-related"/>
    <property type="match status" value="2"/>
</dbReference>
<evidence type="ECO:0000256" key="4">
    <source>
        <dbReference type="ARBA" id="ARBA00022692"/>
    </source>
</evidence>
<evidence type="ECO:0000256" key="7">
    <source>
        <dbReference type="RuleBase" id="RU910716"/>
    </source>
</evidence>
<feature type="transmembrane region" description="Helical" evidence="7">
    <location>
        <begin position="331"/>
        <end position="352"/>
    </location>
</feature>
<keyword evidence="9" id="KW-1185">Reference proteome</keyword>
<proteinExistence type="inferred from homology"/>
<comment type="similarity">
    <text evidence="2 7">Belongs to the XK family.</text>
</comment>
<dbReference type="InterPro" id="IPR018629">
    <property type="entry name" value="XK-rel"/>
</dbReference>
<dbReference type="AlphaFoldDB" id="A0AAW1MLP6"/>
<evidence type="ECO:0000256" key="1">
    <source>
        <dbReference type="ARBA" id="ARBA00004651"/>
    </source>
</evidence>
<comment type="subcellular location">
    <subcellularLocation>
        <location evidence="1">Cell membrane</location>
        <topology evidence="1">Multi-pass membrane protein</topology>
    </subcellularLocation>
    <subcellularLocation>
        <location evidence="7">Membrane</location>
        <topology evidence="7">Multi-pass membrane protein</topology>
    </subcellularLocation>
</comment>
<dbReference type="Proteomes" id="UP001458880">
    <property type="component" value="Unassembled WGS sequence"/>
</dbReference>
<protein>
    <recommendedName>
        <fullName evidence="7">XK-related protein</fullName>
    </recommendedName>
</protein>
<dbReference type="GO" id="GO:0005886">
    <property type="term" value="C:plasma membrane"/>
    <property type="evidence" value="ECO:0007669"/>
    <property type="project" value="UniProtKB-SubCell"/>
</dbReference>
<feature type="transmembrane region" description="Helical" evidence="7">
    <location>
        <begin position="214"/>
        <end position="234"/>
    </location>
</feature>
<accession>A0AAW1MLP6</accession>
<dbReference type="PANTHER" id="PTHR16024:SF6">
    <property type="entry name" value="XK-RELATED PROTEIN"/>
    <property type="match status" value="1"/>
</dbReference>
<gene>
    <name evidence="8" type="ORF">QE152_g5663</name>
</gene>
<keyword evidence="3" id="KW-1003">Cell membrane</keyword>
<organism evidence="8 9">
    <name type="scientific">Popillia japonica</name>
    <name type="common">Japanese beetle</name>
    <dbReference type="NCBI Taxonomy" id="7064"/>
    <lineage>
        <taxon>Eukaryota</taxon>
        <taxon>Metazoa</taxon>
        <taxon>Ecdysozoa</taxon>
        <taxon>Arthropoda</taxon>
        <taxon>Hexapoda</taxon>
        <taxon>Insecta</taxon>
        <taxon>Pterygota</taxon>
        <taxon>Neoptera</taxon>
        <taxon>Endopterygota</taxon>
        <taxon>Coleoptera</taxon>
        <taxon>Polyphaga</taxon>
        <taxon>Scarabaeiformia</taxon>
        <taxon>Scarabaeidae</taxon>
        <taxon>Rutelinae</taxon>
        <taxon>Popillia</taxon>
    </lineage>
</organism>
<dbReference type="GO" id="GO:1902742">
    <property type="term" value="P:apoptotic process involved in development"/>
    <property type="evidence" value="ECO:0007669"/>
    <property type="project" value="TreeGrafter"/>
</dbReference>
<keyword evidence="5 7" id="KW-1133">Transmembrane helix</keyword>